<dbReference type="InterPro" id="IPR020472">
    <property type="entry name" value="WD40_PAC1"/>
</dbReference>
<dbReference type="EMBL" id="JBHFFA010000006">
    <property type="protein sequence ID" value="KAL2622430.1"/>
    <property type="molecule type" value="Genomic_DNA"/>
</dbReference>
<dbReference type="PRINTS" id="PR00320">
    <property type="entry name" value="GPROTEINBRPT"/>
</dbReference>
<dbReference type="SMART" id="SM00320">
    <property type="entry name" value="WD40"/>
    <property type="match status" value="7"/>
</dbReference>
<sequence>MSHQPHPTIVSQYRSHRGGVHAVRFRPQMKHLVSGGSDCAVYLWSLHCRPNLRHPVVRPYRFLGHNGSVYSVAVSPCDKLVASGSQDRSIRLWLPTVEGKSSVIKGHTGPVRSVNFNHDGRFLLSGSDDKTIKLWKVSNQKFVCALSGHINWVRSAEFNPDGRLILSGSDDKSIRLWDVEKHECVQQFQDVLGMVNSVRFHPDNSCIASGNSDHCIQMWDIRSKNLIQHYAANTGAVNSVCFHPSGNYLLSSCDDATLKIWDLREGQIVFTLQGHDGSTQAAEFSPSGEYFASGSSDEHVLLWRTNIDFTGYQSDRGQIAEEERILCSACKCVCTDSSNEAAGIHCPKRMKTFQTLELKGSACDKSAMSPPSIKDTYVRGELCDAHQRSEETASKAKTHSSSNRQRFHTNECKDGGLTTRAKTSPTVDIKSFESTLENICHQLGVLTRTVALFEERLSHSEKKLTRLERISSQDTPDELVRR</sequence>
<dbReference type="InterPro" id="IPR001680">
    <property type="entry name" value="WD40_rpt"/>
</dbReference>
<feature type="repeat" description="WD" evidence="3">
    <location>
        <begin position="195"/>
        <end position="229"/>
    </location>
</feature>
<feature type="repeat" description="WD" evidence="3">
    <location>
        <begin position="230"/>
        <end position="271"/>
    </location>
</feature>
<dbReference type="PROSITE" id="PS50082">
    <property type="entry name" value="WD_REPEATS_2"/>
    <property type="match status" value="7"/>
</dbReference>
<evidence type="ECO:0000256" key="3">
    <source>
        <dbReference type="PROSITE-ProRule" id="PRU00221"/>
    </source>
</evidence>
<keyword evidence="2" id="KW-0677">Repeat</keyword>
<reference evidence="5 6" key="1">
    <citation type="submission" date="2024-09" db="EMBL/GenBank/DDBJ databases">
        <title>Chromosome-scale assembly of Riccia fluitans.</title>
        <authorList>
            <person name="Paukszto L."/>
            <person name="Sawicki J."/>
            <person name="Karawczyk K."/>
            <person name="Piernik-Szablinska J."/>
            <person name="Szczecinska M."/>
            <person name="Mazdziarz M."/>
        </authorList>
    </citation>
    <scope>NUCLEOTIDE SEQUENCE [LARGE SCALE GENOMIC DNA]</scope>
    <source>
        <strain evidence="5">Rf_01</strain>
        <tissue evidence="5">Aerial parts of the thallus</tissue>
    </source>
</reference>
<protein>
    <submittedName>
        <fullName evidence="5">Uncharacterized protein</fullName>
    </submittedName>
</protein>
<dbReference type="PANTHER" id="PTHR22847">
    <property type="entry name" value="WD40 REPEAT PROTEIN"/>
    <property type="match status" value="1"/>
</dbReference>
<dbReference type="InterPro" id="IPR036322">
    <property type="entry name" value="WD40_repeat_dom_sf"/>
</dbReference>
<evidence type="ECO:0000256" key="1">
    <source>
        <dbReference type="ARBA" id="ARBA00022574"/>
    </source>
</evidence>
<feature type="region of interest" description="Disordered" evidence="4">
    <location>
        <begin position="388"/>
        <end position="415"/>
    </location>
</feature>
<name>A0ABD1Y774_9MARC</name>
<dbReference type="SUPFAM" id="SSF50978">
    <property type="entry name" value="WD40 repeat-like"/>
    <property type="match status" value="1"/>
</dbReference>
<dbReference type="GO" id="GO:1990234">
    <property type="term" value="C:transferase complex"/>
    <property type="evidence" value="ECO:0007669"/>
    <property type="project" value="UniProtKB-ARBA"/>
</dbReference>
<comment type="caution">
    <text evidence="5">The sequence shown here is derived from an EMBL/GenBank/DDBJ whole genome shotgun (WGS) entry which is preliminary data.</text>
</comment>
<dbReference type="AlphaFoldDB" id="A0ABD1Y774"/>
<proteinExistence type="predicted"/>
<dbReference type="Gene3D" id="2.130.10.10">
    <property type="entry name" value="YVTN repeat-like/Quinoprotein amine dehydrogenase"/>
    <property type="match status" value="2"/>
</dbReference>
<evidence type="ECO:0000256" key="4">
    <source>
        <dbReference type="SAM" id="MobiDB-lite"/>
    </source>
</evidence>
<keyword evidence="6" id="KW-1185">Reference proteome</keyword>
<dbReference type="Pfam" id="PF00400">
    <property type="entry name" value="WD40"/>
    <property type="match status" value="7"/>
</dbReference>
<dbReference type="CDD" id="cd00200">
    <property type="entry name" value="WD40"/>
    <property type="match status" value="1"/>
</dbReference>
<feature type="repeat" description="WD" evidence="3">
    <location>
        <begin position="13"/>
        <end position="46"/>
    </location>
</feature>
<feature type="repeat" description="WD" evidence="3">
    <location>
        <begin position="146"/>
        <end position="187"/>
    </location>
</feature>
<accession>A0ABD1Y774</accession>
<feature type="repeat" description="WD" evidence="3">
    <location>
        <begin position="272"/>
        <end position="303"/>
    </location>
</feature>
<evidence type="ECO:0000313" key="5">
    <source>
        <dbReference type="EMBL" id="KAL2622430.1"/>
    </source>
</evidence>
<dbReference type="PANTHER" id="PTHR22847:SF637">
    <property type="entry name" value="WD REPEAT DOMAIN 5B"/>
    <property type="match status" value="1"/>
</dbReference>
<dbReference type="Proteomes" id="UP001605036">
    <property type="component" value="Unassembled WGS sequence"/>
</dbReference>
<dbReference type="InterPro" id="IPR015943">
    <property type="entry name" value="WD40/YVTN_repeat-like_dom_sf"/>
</dbReference>
<dbReference type="PROSITE" id="PS50294">
    <property type="entry name" value="WD_REPEATS_REGION"/>
    <property type="match status" value="7"/>
</dbReference>
<dbReference type="PROSITE" id="PS00678">
    <property type="entry name" value="WD_REPEATS_1"/>
    <property type="match status" value="3"/>
</dbReference>
<dbReference type="InterPro" id="IPR019775">
    <property type="entry name" value="WD40_repeat_CS"/>
</dbReference>
<gene>
    <name evidence="5" type="ORF">R1flu_002635</name>
</gene>
<evidence type="ECO:0000256" key="2">
    <source>
        <dbReference type="ARBA" id="ARBA00022737"/>
    </source>
</evidence>
<feature type="repeat" description="WD" evidence="3">
    <location>
        <begin position="62"/>
        <end position="93"/>
    </location>
</feature>
<keyword evidence="1 3" id="KW-0853">WD repeat</keyword>
<feature type="repeat" description="WD" evidence="3">
    <location>
        <begin position="104"/>
        <end position="145"/>
    </location>
</feature>
<organism evidence="5 6">
    <name type="scientific">Riccia fluitans</name>
    <dbReference type="NCBI Taxonomy" id="41844"/>
    <lineage>
        <taxon>Eukaryota</taxon>
        <taxon>Viridiplantae</taxon>
        <taxon>Streptophyta</taxon>
        <taxon>Embryophyta</taxon>
        <taxon>Marchantiophyta</taxon>
        <taxon>Marchantiopsida</taxon>
        <taxon>Marchantiidae</taxon>
        <taxon>Marchantiales</taxon>
        <taxon>Ricciaceae</taxon>
        <taxon>Riccia</taxon>
    </lineage>
</organism>
<evidence type="ECO:0000313" key="6">
    <source>
        <dbReference type="Proteomes" id="UP001605036"/>
    </source>
</evidence>